<accession>A0A3B0YEE8</accession>
<proteinExistence type="predicted"/>
<organism evidence="2">
    <name type="scientific">hydrothermal vent metagenome</name>
    <dbReference type="NCBI Taxonomy" id="652676"/>
    <lineage>
        <taxon>unclassified sequences</taxon>
        <taxon>metagenomes</taxon>
        <taxon>ecological metagenomes</taxon>
    </lineage>
</organism>
<keyword evidence="1" id="KW-1133">Transmembrane helix</keyword>
<name>A0A3B0YEE8_9ZZZZ</name>
<sequence length="230" mass="26358">MSDTELIGLTLLMAVVTGLIVWGFIKHAEQEKIRKKFIADNGFVGCKDEKKNLSEQITRLENNSEYSYSIREPMKTSLGEGDVFFYTKDRRRRNDLHVAYEFLFPVKRKARLPFQIFVKPASMQEGMTSRLLRDSTTTGWDSQSDDLVKLELPAELKASNILGVMGPSNHRVQDLFDSATIQLLDQAGNHDVFTLRSRDEMCSIEIPLTGHKCDYEKVWSYIKRLMQAGI</sequence>
<dbReference type="AlphaFoldDB" id="A0A3B0YEE8"/>
<keyword evidence="1" id="KW-0472">Membrane</keyword>
<protein>
    <submittedName>
        <fullName evidence="2">Uncharacterized protein</fullName>
    </submittedName>
</protein>
<evidence type="ECO:0000256" key="1">
    <source>
        <dbReference type="SAM" id="Phobius"/>
    </source>
</evidence>
<feature type="transmembrane region" description="Helical" evidence="1">
    <location>
        <begin position="6"/>
        <end position="25"/>
    </location>
</feature>
<gene>
    <name evidence="2" type="ORF">MNBD_GAMMA15-1539</name>
</gene>
<reference evidence="2" key="1">
    <citation type="submission" date="2018-06" db="EMBL/GenBank/DDBJ databases">
        <authorList>
            <person name="Zhirakovskaya E."/>
        </authorList>
    </citation>
    <scope>NUCLEOTIDE SEQUENCE</scope>
</reference>
<keyword evidence="1" id="KW-0812">Transmembrane</keyword>
<evidence type="ECO:0000313" key="2">
    <source>
        <dbReference type="EMBL" id="VAW72539.1"/>
    </source>
</evidence>
<dbReference type="EMBL" id="UOFN01000002">
    <property type="protein sequence ID" value="VAW72539.1"/>
    <property type="molecule type" value="Genomic_DNA"/>
</dbReference>